<dbReference type="EMBL" id="CAAALY010003547">
    <property type="protein sequence ID" value="VEL08272.1"/>
    <property type="molecule type" value="Genomic_DNA"/>
</dbReference>
<gene>
    <name evidence="1" type="ORF">PXEA_LOCUS1712</name>
</gene>
<keyword evidence="2" id="KW-1185">Reference proteome</keyword>
<reference evidence="1" key="1">
    <citation type="submission" date="2018-11" db="EMBL/GenBank/DDBJ databases">
        <authorList>
            <consortium name="Pathogen Informatics"/>
        </authorList>
    </citation>
    <scope>NUCLEOTIDE SEQUENCE</scope>
</reference>
<dbReference type="Proteomes" id="UP000784294">
    <property type="component" value="Unassembled WGS sequence"/>
</dbReference>
<protein>
    <submittedName>
        <fullName evidence="1">Uncharacterized protein</fullName>
    </submittedName>
</protein>
<name>A0A3S4ZZW1_9PLAT</name>
<organism evidence="1 2">
    <name type="scientific">Protopolystoma xenopodis</name>
    <dbReference type="NCBI Taxonomy" id="117903"/>
    <lineage>
        <taxon>Eukaryota</taxon>
        <taxon>Metazoa</taxon>
        <taxon>Spiralia</taxon>
        <taxon>Lophotrochozoa</taxon>
        <taxon>Platyhelminthes</taxon>
        <taxon>Monogenea</taxon>
        <taxon>Polyopisthocotylea</taxon>
        <taxon>Polystomatidea</taxon>
        <taxon>Polystomatidae</taxon>
        <taxon>Protopolystoma</taxon>
    </lineage>
</organism>
<comment type="caution">
    <text evidence="1">The sequence shown here is derived from an EMBL/GenBank/DDBJ whole genome shotgun (WGS) entry which is preliminary data.</text>
</comment>
<accession>A0A3S4ZZW1</accession>
<proteinExistence type="predicted"/>
<evidence type="ECO:0000313" key="1">
    <source>
        <dbReference type="EMBL" id="VEL08272.1"/>
    </source>
</evidence>
<dbReference type="AlphaFoldDB" id="A0A3S4ZZW1"/>
<sequence length="115" mass="13103">MNWGGEEIWLHELEVRDEDIALKDAKCTRTEGRIKNRKVVKTLTKSAKTPEDVLSRIPMPEKDTKTMADTKRSACFEDSLKSRPNGVSVAKKEYDPNNNNPILGFMPTIYFSLLC</sequence>
<evidence type="ECO:0000313" key="2">
    <source>
        <dbReference type="Proteomes" id="UP000784294"/>
    </source>
</evidence>